<organism evidence="3 4">
    <name type="scientific">Micromonas commoda (strain RCC299 / NOUM17 / CCMP2709)</name>
    <name type="common">Picoplanktonic green alga</name>
    <dbReference type="NCBI Taxonomy" id="296587"/>
    <lineage>
        <taxon>Eukaryota</taxon>
        <taxon>Viridiplantae</taxon>
        <taxon>Chlorophyta</taxon>
        <taxon>Mamiellophyceae</taxon>
        <taxon>Mamiellales</taxon>
        <taxon>Mamiellaceae</taxon>
        <taxon>Micromonas</taxon>
    </lineage>
</organism>
<keyword evidence="2" id="KW-0812">Transmembrane</keyword>
<proteinExistence type="predicted"/>
<keyword evidence="2" id="KW-1133">Transmembrane helix</keyword>
<evidence type="ECO:0000256" key="2">
    <source>
        <dbReference type="SAM" id="Phobius"/>
    </source>
</evidence>
<feature type="transmembrane region" description="Helical" evidence="2">
    <location>
        <begin position="14"/>
        <end position="33"/>
    </location>
</feature>
<dbReference type="RefSeq" id="XP_002503209.1">
    <property type="nucleotide sequence ID" value="XM_002503163.1"/>
</dbReference>
<dbReference type="KEGG" id="mis:MICPUN_59277"/>
<keyword evidence="2" id="KW-0472">Membrane</keyword>
<dbReference type="AlphaFoldDB" id="C1E879"/>
<name>C1E879_MICCC</name>
<dbReference type="EMBL" id="CP001327">
    <property type="protein sequence ID" value="ACO64467.1"/>
    <property type="molecule type" value="Genomic_DNA"/>
</dbReference>
<reference evidence="3 4" key="1">
    <citation type="journal article" date="2009" name="Science">
        <title>Green evolution and dynamic adaptations revealed by genomes of the marine picoeukaryotes Micromonas.</title>
        <authorList>
            <person name="Worden A.Z."/>
            <person name="Lee J.H."/>
            <person name="Mock T."/>
            <person name="Rouze P."/>
            <person name="Simmons M.P."/>
            <person name="Aerts A.L."/>
            <person name="Allen A.E."/>
            <person name="Cuvelier M.L."/>
            <person name="Derelle E."/>
            <person name="Everett M.V."/>
            <person name="Foulon E."/>
            <person name="Grimwood J."/>
            <person name="Gundlach H."/>
            <person name="Henrissat B."/>
            <person name="Napoli C."/>
            <person name="McDonald S.M."/>
            <person name="Parker M.S."/>
            <person name="Rombauts S."/>
            <person name="Salamov A."/>
            <person name="Von Dassow P."/>
            <person name="Badger J.H."/>
            <person name="Coutinho P.M."/>
            <person name="Demir E."/>
            <person name="Dubchak I."/>
            <person name="Gentemann C."/>
            <person name="Eikrem W."/>
            <person name="Gready J.E."/>
            <person name="John U."/>
            <person name="Lanier W."/>
            <person name="Lindquist E.A."/>
            <person name="Lucas S."/>
            <person name="Mayer K.F."/>
            <person name="Moreau H."/>
            <person name="Not F."/>
            <person name="Otillar R."/>
            <person name="Panaud O."/>
            <person name="Pangilinan J."/>
            <person name="Paulsen I."/>
            <person name="Piegu B."/>
            <person name="Poliakov A."/>
            <person name="Robbens S."/>
            <person name="Schmutz J."/>
            <person name="Toulza E."/>
            <person name="Wyss T."/>
            <person name="Zelensky A."/>
            <person name="Zhou K."/>
            <person name="Armbrust E.V."/>
            <person name="Bhattacharya D."/>
            <person name="Goodenough U.W."/>
            <person name="Van de Peer Y."/>
            <person name="Grigoriev I.V."/>
        </authorList>
    </citation>
    <scope>NUCLEOTIDE SEQUENCE [LARGE SCALE GENOMIC DNA]</scope>
    <source>
        <strain evidence="4">RCC299 / NOUM17</strain>
    </source>
</reference>
<keyword evidence="4" id="KW-1185">Reference proteome</keyword>
<sequence length="198" mass="20136">MEREDRTGRKHRRVGWTLLWGLTVVAGFLFGVYHGERKSSTALFGRGGFSGKVDALQCPTCPRCEPTRCPDPARRECPKCEGAAGSGVGSSHGATAPRDAEGAKTTEAVVAKREDDGDTNGGNTAGDGGDGDAGGCPRCAPCPKCGSKGTCPDPPRCGDGAKRARGAVGVGAGGGCSCDECPVCKGQGECPAHPPCRT</sequence>
<protein>
    <submittedName>
        <fullName evidence="3">Uncharacterized protein</fullName>
    </submittedName>
</protein>
<evidence type="ECO:0000313" key="4">
    <source>
        <dbReference type="Proteomes" id="UP000002009"/>
    </source>
</evidence>
<gene>
    <name evidence="3" type="ORF">MICPUN_59277</name>
</gene>
<evidence type="ECO:0000313" key="3">
    <source>
        <dbReference type="EMBL" id="ACO64467.1"/>
    </source>
</evidence>
<feature type="compositionally biased region" description="Gly residues" evidence="1">
    <location>
        <begin position="119"/>
        <end position="132"/>
    </location>
</feature>
<accession>C1E879</accession>
<feature type="region of interest" description="Disordered" evidence="1">
    <location>
        <begin position="81"/>
        <end position="132"/>
    </location>
</feature>
<evidence type="ECO:0000256" key="1">
    <source>
        <dbReference type="SAM" id="MobiDB-lite"/>
    </source>
</evidence>
<dbReference type="GeneID" id="8244134"/>
<dbReference type="InParanoid" id="C1E879"/>
<feature type="compositionally biased region" description="Basic and acidic residues" evidence="1">
    <location>
        <begin position="98"/>
        <end position="115"/>
    </location>
</feature>
<dbReference type="Proteomes" id="UP000002009">
    <property type="component" value="Chromosome 6"/>
</dbReference>